<evidence type="ECO:0000256" key="4">
    <source>
        <dbReference type="ARBA" id="ARBA00022840"/>
    </source>
</evidence>
<keyword evidence="11" id="KW-1185">Reference proteome</keyword>
<dbReference type="InterPro" id="IPR036640">
    <property type="entry name" value="ABC1_TM_sf"/>
</dbReference>
<dbReference type="AlphaFoldDB" id="L1LDY2"/>
<protein>
    <submittedName>
        <fullName evidence="10">ABC transporter, ATP-binding protein family member protein</fullName>
        <ecNumber evidence="10">3.6.3.44</ecNumber>
    </submittedName>
</protein>
<evidence type="ECO:0000313" key="11">
    <source>
        <dbReference type="Proteomes" id="UP000031512"/>
    </source>
</evidence>
<evidence type="ECO:0000256" key="5">
    <source>
        <dbReference type="ARBA" id="ARBA00022989"/>
    </source>
</evidence>
<dbReference type="GO" id="GO:0016887">
    <property type="term" value="F:ATP hydrolysis activity"/>
    <property type="evidence" value="ECO:0007669"/>
    <property type="project" value="InterPro"/>
</dbReference>
<dbReference type="KEGG" id="beq:BEWA_035250"/>
<comment type="caution">
    <text evidence="10">The sequence shown here is derived from an EMBL/GenBank/DDBJ whole genome shotgun (WGS) entry which is preliminary data.</text>
</comment>
<dbReference type="eggNOG" id="KOG0058">
    <property type="taxonomic scope" value="Eukaryota"/>
</dbReference>
<feature type="domain" description="ABC transmembrane type-1" evidence="9">
    <location>
        <begin position="126"/>
        <end position="402"/>
    </location>
</feature>
<dbReference type="EC" id="3.6.3.44" evidence="10"/>
<keyword evidence="6 7" id="KW-0472">Membrane</keyword>
<dbReference type="SUPFAM" id="SSF52540">
    <property type="entry name" value="P-loop containing nucleoside triphosphate hydrolases"/>
    <property type="match status" value="1"/>
</dbReference>
<dbReference type="GO" id="GO:0005524">
    <property type="term" value="F:ATP binding"/>
    <property type="evidence" value="ECO:0007669"/>
    <property type="project" value="UniProtKB-KW"/>
</dbReference>
<evidence type="ECO:0000313" key="10">
    <source>
        <dbReference type="EMBL" id="EKX73489.1"/>
    </source>
</evidence>
<dbReference type="InterPro" id="IPR017871">
    <property type="entry name" value="ABC_transporter-like_CS"/>
</dbReference>
<proteinExistence type="predicted"/>
<dbReference type="OrthoDB" id="6500128at2759"/>
<dbReference type="PROSITE" id="PS00211">
    <property type="entry name" value="ABC_TRANSPORTER_1"/>
    <property type="match status" value="1"/>
</dbReference>
<dbReference type="VEuPathDB" id="PiroplasmaDB:BEWA_035250"/>
<dbReference type="Gene3D" id="3.40.50.300">
    <property type="entry name" value="P-loop containing nucleotide triphosphate hydrolases"/>
    <property type="match status" value="1"/>
</dbReference>
<evidence type="ECO:0000256" key="1">
    <source>
        <dbReference type="ARBA" id="ARBA00004141"/>
    </source>
</evidence>
<dbReference type="Pfam" id="PF00005">
    <property type="entry name" value="ABC_tran"/>
    <property type="match status" value="1"/>
</dbReference>
<dbReference type="RefSeq" id="XP_004832941.1">
    <property type="nucleotide sequence ID" value="XM_004832884.1"/>
</dbReference>
<sequence>MLFKELAGFATSSLFSHGIALDKPFMSVSNHSRIHSHWNFNGTSMRNHLNGINLSFWSSYRYGNSRVKHLEYLGSIRHFSTKAELSGTGKSEKQKRISLRDPKYKTGWKCLLRCIYLERFMVIPTMIALLISSAVISSFPMAVGNFVNKFSVSDNPPIPLYTCILAVLAAALSSFAKSTLSILVGDRIAMRLRRDTFAKLMKKGIPFYDSNTSGTLCSVLTSDVIVASNVVNHMCQIIRSGITFLAGTTLSLTLAPISLFAYTVLPVAASMFVIFPSARYIQRLSASKLKNISLMAEHANQRFSNMRTVKAFNAEALECHTFHKKLLEIMKVAKQIAIYSGITSFIAVGAVGTLILLMAHNSAYLVLSGSMKVGDVTSLLMYSALIGGSVQGFTSGLSEIQKCIGASQALQDIHKWEAKINGEQVKSYMDVAEKQTSVSDLERVKSAIKFDSITFSYPTRPNVKVLDDVSFSIEHGKKLVVMGSTGCGKSTLFQLLLGFYEPNSGSISINGKNLADIGDKNLRQEISWVEQLGVLFGDTIRSNATYSIDSTRIMEKSKQIEEEDSVTSLNIDEDLENYKVDNLENIYKVADLEKFLDGLPEGDETLVGQNGYSLSGGQRQRILIARALVKDSPIILLDEPTSALDIKSENIIKTNLQTVLKDKTAIIVTHRTSLLSLADYIMCMDGGKICQFGPRDQVLGNPCDALSKIVPRQYS</sequence>
<gene>
    <name evidence="10" type="ORF">BEWA_035250</name>
</gene>
<dbReference type="InterPro" id="IPR003439">
    <property type="entry name" value="ABC_transporter-like_ATP-bd"/>
</dbReference>
<dbReference type="GeneID" id="15807893"/>
<dbReference type="Gene3D" id="1.20.1560.10">
    <property type="entry name" value="ABC transporter type 1, transmembrane domain"/>
    <property type="match status" value="1"/>
</dbReference>
<reference evidence="10 11" key="1">
    <citation type="journal article" date="2012" name="BMC Genomics">
        <title>Comparative genomic analysis and phylogenetic position of Theileria equi.</title>
        <authorList>
            <person name="Kappmeyer L.S."/>
            <person name="Thiagarajan M."/>
            <person name="Herndon D.R."/>
            <person name="Ramsay J.D."/>
            <person name="Caler E."/>
            <person name="Djikeng A."/>
            <person name="Gillespie J.J."/>
            <person name="Lau A.O."/>
            <person name="Roalson E.H."/>
            <person name="Silva J.C."/>
            <person name="Silva M.G."/>
            <person name="Suarez C.E."/>
            <person name="Ueti M.W."/>
            <person name="Nene V.M."/>
            <person name="Mealey R.H."/>
            <person name="Knowles D.P."/>
            <person name="Brayton K.A."/>
        </authorList>
    </citation>
    <scope>NUCLEOTIDE SEQUENCE [LARGE SCALE GENOMIC DNA]</scope>
    <source>
        <strain evidence="10 11">WA</strain>
    </source>
</reference>
<dbReference type="GO" id="GO:0090374">
    <property type="term" value="P:oligopeptide export from mitochondrion"/>
    <property type="evidence" value="ECO:0007669"/>
    <property type="project" value="TreeGrafter"/>
</dbReference>
<organism evidence="10 11">
    <name type="scientific">Theileria equi strain WA</name>
    <dbReference type="NCBI Taxonomy" id="1537102"/>
    <lineage>
        <taxon>Eukaryota</taxon>
        <taxon>Sar</taxon>
        <taxon>Alveolata</taxon>
        <taxon>Apicomplexa</taxon>
        <taxon>Aconoidasida</taxon>
        <taxon>Piroplasmida</taxon>
        <taxon>Theileriidae</taxon>
        <taxon>Theileria</taxon>
    </lineage>
</organism>
<dbReference type="PANTHER" id="PTHR43394">
    <property type="entry name" value="ATP-DEPENDENT PERMEASE MDL1, MITOCHONDRIAL"/>
    <property type="match status" value="1"/>
</dbReference>
<feature type="transmembrane region" description="Helical" evidence="7">
    <location>
        <begin position="260"/>
        <end position="281"/>
    </location>
</feature>
<keyword evidence="10" id="KW-0378">Hydrolase</keyword>
<dbReference type="GO" id="GO:0005743">
    <property type="term" value="C:mitochondrial inner membrane"/>
    <property type="evidence" value="ECO:0007669"/>
    <property type="project" value="TreeGrafter"/>
</dbReference>
<evidence type="ECO:0000256" key="7">
    <source>
        <dbReference type="SAM" id="Phobius"/>
    </source>
</evidence>
<dbReference type="SMART" id="SM00382">
    <property type="entry name" value="AAA"/>
    <property type="match status" value="1"/>
</dbReference>
<accession>L1LDY2</accession>
<keyword evidence="3" id="KW-0547">Nucleotide-binding</keyword>
<feature type="domain" description="ABC transporter" evidence="8">
    <location>
        <begin position="448"/>
        <end position="711"/>
    </location>
</feature>
<evidence type="ECO:0000259" key="9">
    <source>
        <dbReference type="PROSITE" id="PS50929"/>
    </source>
</evidence>
<dbReference type="PROSITE" id="PS50893">
    <property type="entry name" value="ABC_TRANSPORTER_2"/>
    <property type="match status" value="1"/>
</dbReference>
<dbReference type="Pfam" id="PF00664">
    <property type="entry name" value="ABC_membrane"/>
    <property type="match status" value="1"/>
</dbReference>
<dbReference type="InterPro" id="IPR003593">
    <property type="entry name" value="AAA+_ATPase"/>
</dbReference>
<feature type="transmembrane region" description="Helical" evidence="7">
    <location>
        <begin position="159"/>
        <end position="184"/>
    </location>
</feature>
<dbReference type="GO" id="GO:0015421">
    <property type="term" value="F:ABC-type oligopeptide transporter activity"/>
    <property type="evidence" value="ECO:0007669"/>
    <property type="project" value="TreeGrafter"/>
</dbReference>
<keyword evidence="2 7" id="KW-0812">Transmembrane</keyword>
<keyword evidence="5 7" id="KW-1133">Transmembrane helix</keyword>
<evidence type="ECO:0000256" key="2">
    <source>
        <dbReference type="ARBA" id="ARBA00022692"/>
    </source>
</evidence>
<evidence type="ECO:0000256" key="6">
    <source>
        <dbReference type="ARBA" id="ARBA00023136"/>
    </source>
</evidence>
<dbReference type="InterPro" id="IPR039421">
    <property type="entry name" value="Type_1_exporter"/>
</dbReference>
<dbReference type="PROSITE" id="PS50929">
    <property type="entry name" value="ABC_TM1F"/>
    <property type="match status" value="1"/>
</dbReference>
<dbReference type="EMBL" id="ACOU01000002">
    <property type="protein sequence ID" value="EKX73489.1"/>
    <property type="molecule type" value="Genomic_DNA"/>
</dbReference>
<comment type="subcellular location">
    <subcellularLocation>
        <location evidence="1">Membrane</location>
        <topology evidence="1">Multi-pass membrane protein</topology>
    </subcellularLocation>
</comment>
<dbReference type="PANTHER" id="PTHR43394:SF1">
    <property type="entry name" value="ATP-BINDING CASSETTE SUB-FAMILY B MEMBER 10, MITOCHONDRIAL"/>
    <property type="match status" value="1"/>
</dbReference>
<dbReference type="SUPFAM" id="SSF90123">
    <property type="entry name" value="ABC transporter transmembrane region"/>
    <property type="match status" value="1"/>
</dbReference>
<feature type="transmembrane region" description="Helical" evidence="7">
    <location>
        <begin position="336"/>
        <end position="359"/>
    </location>
</feature>
<keyword evidence="4 10" id="KW-0067">ATP-binding</keyword>
<dbReference type="STRING" id="1537102.L1LDY2"/>
<feature type="transmembrane region" description="Helical" evidence="7">
    <location>
        <begin position="120"/>
        <end position="139"/>
    </location>
</feature>
<dbReference type="InterPro" id="IPR011527">
    <property type="entry name" value="ABC1_TM_dom"/>
</dbReference>
<dbReference type="InterPro" id="IPR027417">
    <property type="entry name" value="P-loop_NTPase"/>
</dbReference>
<dbReference type="Proteomes" id="UP000031512">
    <property type="component" value="Unassembled WGS sequence"/>
</dbReference>
<feature type="transmembrane region" description="Helical" evidence="7">
    <location>
        <begin position="237"/>
        <end position="254"/>
    </location>
</feature>
<name>L1LDY2_THEEQ</name>
<evidence type="ECO:0000259" key="8">
    <source>
        <dbReference type="PROSITE" id="PS50893"/>
    </source>
</evidence>
<evidence type="ECO:0000256" key="3">
    <source>
        <dbReference type="ARBA" id="ARBA00022741"/>
    </source>
</evidence>